<dbReference type="AlphaFoldDB" id="A0A4Y2R5X9"/>
<proteinExistence type="predicted"/>
<dbReference type="Proteomes" id="UP000499080">
    <property type="component" value="Unassembled WGS sequence"/>
</dbReference>
<comment type="caution">
    <text evidence="1">The sequence shown here is derived from an EMBL/GenBank/DDBJ whole genome shotgun (WGS) entry which is preliminary data.</text>
</comment>
<reference evidence="1 2" key="1">
    <citation type="journal article" date="2019" name="Sci. Rep.">
        <title>Orb-weaving spider Araneus ventricosus genome elucidates the spidroin gene catalogue.</title>
        <authorList>
            <person name="Kono N."/>
            <person name="Nakamura H."/>
            <person name="Ohtoshi R."/>
            <person name="Moran D.A.P."/>
            <person name="Shinohara A."/>
            <person name="Yoshida Y."/>
            <person name="Fujiwara M."/>
            <person name="Mori M."/>
            <person name="Tomita M."/>
            <person name="Arakawa K."/>
        </authorList>
    </citation>
    <scope>NUCLEOTIDE SEQUENCE [LARGE SCALE GENOMIC DNA]</scope>
</reference>
<keyword evidence="2" id="KW-1185">Reference proteome</keyword>
<protein>
    <submittedName>
        <fullName evidence="1">Uncharacterized protein</fullName>
    </submittedName>
</protein>
<sequence length="101" mass="11887">MWIIARMHKLTNKVIEFAYVADRHARIILYQRTSSEKQVRAARRNMAGELRTSPHFSARKPSHGHILITFHRVTTSYFSIFSEKITFSFVTRKLSSPDPYF</sequence>
<evidence type="ECO:0000313" key="2">
    <source>
        <dbReference type="Proteomes" id="UP000499080"/>
    </source>
</evidence>
<gene>
    <name evidence="1" type="ORF">AVEN_242061_1</name>
</gene>
<dbReference type="EMBL" id="BGPR01015855">
    <property type="protein sequence ID" value="GBN70856.1"/>
    <property type="molecule type" value="Genomic_DNA"/>
</dbReference>
<accession>A0A4Y2R5X9</accession>
<name>A0A4Y2R5X9_ARAVE</name>
<evidence type="ECO:0000313" key="1">
    <source>
        <dbReference type="EMBL" id="GBN70856.1"/>
    </source>
</evidence>
<organism evidence="1 2">
    <name type="scientific">Araneus ventricosus</name>
    <name type="common">Orbweaver spider</name>
    <name type="synonym">Epeira ventricosa</name>
    <dbReference type="NCBI Taxonomy" id="182803"/>
    <lineage>
        <taxon>Eukaryota</taxon>
        <taxon>Metazoa</taxon>
        <taxon>Ecdysozoa</taxon>
        <taxon>Arthropoda</taxon>
        <taxon>Chelicerata</taxon>
        <taxon>Arachnida</taxon>
        <taxon>Araneae</taxon>
        <taxon>Araneomorphae</taxon>
        <taxon>Entelegynae</taxon>
        <taxon>Araneoidea</taxon>
        <taxon>Araneidae</taxon>
        <taxon>Araneus</taxon>
    </lineage>
</organism>